<dbReference type="AlphaFoldDB" id="W7XD00"/>
<accession>W7XD00</accession>
<proteinExistence type="predicted"/>
<protein>
    <submittedName>
        <fullName evidence="1">Uncharacterized protein</fullName>
    </submittedName>
</protein>
<gene>
    <name evidence="1" type="ORF">TTHERM_000723669</name>
</gene>
<organism evidence="1 2">
    <name type="scientific">Tetrahymena thermophila (strain SB210)</name>
    <dbReference type="NCBI Taxonomy" id="312017"/>
    <lineage>
        <taxon>Eukaryota</taxon>
        <taxon>Sar</taxon>
        <taxon>Alveolata</taxon>
        <taxon>Ciliophora</taxon>
        <taxon>Intramacronucleata</taxon>
        <taxon>Oligohymenophorea</taxon>
        <taxon>Hymenostomatida</taxon>
        <taxon>Tetrahymenina</taxon>
        <taxon>Tetrahymenidae</taxon>
        <taxon>Tetrahymena</taxon>
    </lineage>
</organism>
<dbReference type="InParanoid" id="W7XD00"/>
<dbReference type="EMBL" id="GG662432">
    <property type="protein sequence ID" value="EWS71686.1"/>
    <property type="molecule type" value="Genomic_DNA"/>
</dbReference>
<name>W7XD00_TETTS</name>
<dbReference type="KEGG" id="tet:TTHERM_000723669"/>
<dbReference type="Proteomes" id="UP000009168">
    <property type="component" value="Unassembled WGS sequence"/>
</dbReference>
<keyword evidence="2" id="KW-1185">Reference proteome</keyword>
<evidence type="ECO:0000313" key="2">
    <source>
        <dbReference type="Proteomes" id="UP000009168"/>
    </source>
</evidence>
<sequence length="146" mass="16667">MLACIFDMFSTQSLSFTCMPKLILESEKMLYPAAIRTVNTVNMYKIFTISKSCLFSISGLYYKLHIFLSQSVSLLHCQPYSLQSFFQQSNTNKPIQNTTKINNIIFSLQLCSKIAFILGYQGSSITSYLREYLQLGHFIASFFITG</sequence>
<reference evidence="2" key="1">
    <citation type="journal article" date="2006" name="PLoS Biol.">
        <title>Macronuclear genome sequence of the ciliate Tetrahymena thermophila, a model eukaryote.</title>
        <authorList>
            <person name="Eisen J.A."/>
            <person name="Coyne R.S."/>
            <person name="Wu M."/>
            <person name="Wu D."/>
            <person name="Thiagarajan M."/>
            <person name="Wortman J.R."/>
            <person name="Badger J.H."/>
            <person name="Ren Q."/>
            <person name="Amedeo P."/>
            <person name="Jones K.M."/>
            <person name="Tallon L.J."/>
            <person name="Delcher A.L."/>
            <person name="Salzberg S.L."/>
            <person name="Silva J.C."/>
            <person name="Haas B.J."/>
            <person name="Majoros W.H."/>
            <person name="Farzad M."/>
            <person name="Carlton J.M."/>
            <person name="Smith R.K. Jr."/>
            <person name="Garg J."/>
            <person name="Pearlman R.E."/>
            <person name="Karrer K.M."/>
            <person name="Sun L."/>
            <person name="Manning G."/>
            <person name="Elde N.C."/>
            <person name="Turkewitz A.P."/>
            <person name="Asai D.J."/>
            <person name="Wilkes D.E."/>
            <person name="Wang Y."/>
            <person name="Cai H."/>
            <person name="Collins K."/>
            <person name="Stewart B.A."/>
            <person name="Lee S.R."/>
            <person name="Wilamowska K."/>
            <person name="Weinberg Z."/>
            <person name="Ruzzo W.L."/>
            <person name="Wloga D."/>
            <person name="Gaertig J."/>
            <person name="Frankel J."/>
            <person name="Tsao C.-C."/>
            <person name="Gorovsky M.A."/>
            <person name="Keeling P.J."/>
            <person name="Waller R.F."/>
            <person name="Patron N.J."/>
            <person name="Cherry J.M."/>
            <person name="Stover N.A."/>
            <person name="Krieger C.J."/>
            <person name="del Toro C."/>
            <person name="Ryder H.F."/>
            <person name="Williamson S.C."/>
            <person name="Barbeau R.A."/>
            <person name="Hamilton E.P."/>
            <person name="Orias E."/>
        </authorList>
    </citation>
    <scope>NUCLEOTIDE SEQUENCE [LARGE SCALE GENOMIC DNA]</scope>
    <source>
        <strain evidence="2">SB210</strain>
    </source>
</reference>
<evidence type="ECO:0000313" key="1">
    <source>
        <dbReference type="EMBL" id="EWS71686.1"/>
    </source>
</evidence>
<dbReference type="RefSeq" id="XP_012655797.1">
    <property type="nucleotide sequence ID" value="XM_012800343.1"/>
</dbReference>
<dbReference type="GeneID" id="24440401"/>